<organism evidence="3 4">
    <name type="scientific">Sedimentitalea todarodis</name>
    <dbReference type="NCBI Taxonomy" id="1631240"/>
    <lineage>
        <taxon>Bacteria</taxon>
        <taxon>Pseudomonadati</taxon>
        <taxon>Pseudomonadota</taxon>
        <taxon>Alphaproteobacteria</taxon>
        <taxon>Rhodobacterales</taxon>
        <taxon>Paracoccaceae</taxon>
        <taxon>Sedimentitalea</taxon>
    </lineage>
</organism>
<dbReference type="PROSITE" id="PS00018">
    <property type="entry name" value="EF_HAND_1"/>
    <property type="match status" value="1"/>
</dbReference>
<dbReference type="PANTHER" id="PTHR22576:SF37">
    <property type="entry name" value="MUCOSA-ASSOCIATED LYMPHOID TISSUE LYMPHOMA TRANSLOCATION PROTEIN 1"/>
    <property type="match status" value="1"/>
</dbReference>
<keyword evidence="4" id="KW-1185">Reference proteome</keyword>
<protein>
    <submittedName>
        <fullName evidence="3">Caspase family protein</fullName>
    </submittedName>
</protein>
<evidence type="ECO:0000256" key="1">
    <source>
        <dbReference type="SAM" id="MobiDB-lite"/>
    </source>
</evidence>
<dbReference type="RefSeq" id="WP_316782936.1">
    <property type="nucleotide sequence ID" value="NZ_JASMWN010000052.1"/>
</dbReference>
<dbReference type="InterPro" id="IPR011600">
    <property type="entry name" value="Pept_C14_caspase"/>
</dbReference>
<evidence type="ECO:0000259" key="2">
    <source>
        <dbReference type="Pfam" id="PF00656"/>
    </source>
</evidence>
<feature type="region of interest" description="Disordered" evidence="1">
    <location>
        <begin position="366"/>
        <end position="386"/>
    </location>
</feature>
<evidence type="ECO:0000313" key="4">
    <source>
        <dbReference type="Proteomes" id="UP001255416"/>
    </source>
</evidence>
<evidence type="ECO:0000313" key="3">
    <source>
        <dbReference type="EMBL" id="MDU9007161.1"/>
    </source>
</evidence>
<dbReference type="PANTHER" id="PTHR22576">
    <property type="entry name" value="MUCOSA ASSOCIATED LYMPHOID TISSUE LYMPHOMA TRANSLOCATION PROTEIN 1/PARACASPASE"/>
    <property type="match status" value="1"/>
</dbReference>
<dbReference type="InterPro" id="IPR018247">
    <property type="entry name" value="EF_Hand_1_Ca_BS"/>
</dbReference>
<dbReference type="Gene3D" id="3.40.50.1460">
    <property type="match status" value="1"/>
</dbReference>
<dbReference type="InterPro" id="IPR029030">
    <property type="entry name" value="Caspase-like_dom_sf"/>
</dbReference>
<feature type="domain" description="Peptidase C14 caspase" evidence="2">
    <location>
        <begin position="3"/>
        <end position="235"/>
    </location>
</feature>
<dbReference type="Proteomes" id="UP001255416">
    <property type="component" value="Unassembled WGS sequence"/>
</dbReference>
<accession>A0ABU3VLT5</accession>
<proteinExistence type="predicted"/>
<dbReference type="EMBL" id="JASMWN010000052">
    <property type="protein sequence ID" value="MDU9007161.1"/>
    <property type="molecule type" value="Genomic_DNA"/>
</dbReference>
<dbReference type="InterPro" id="IPR052039">
    <property type="entry name" value="Caspase-related_regulators"/>
</dbReference>
<dbReference type="SUPFAM" id="SSF52129">
    <property type="entry name" value="Caspase-like"/>
    <property type="match status" value="1"/>
</dbReference>
<sequence length="488" mass="54353">MTRHSILFGIQTYEASDHLTNLKSPGNDVKIMSEVLNNEKYSGKCVRNLPLTDVTYNEATTALADFLENVKPNDVFIFYFAGHGMRNDKGDLFLCFRDSMDNRLSFTALGYNRLREHFEEKKLRRVLVILDCCYSGAALRSSPLDELKKIEHNFGDGKGYFVMSSTGSSQIAKEGDENGVFTRHFVEGIRTGHADTNQTGEISVQDMALYLQKKVPEEVPGQTPMLGSEAMTGKFILALNYERQQELQAEREAQARLAVFRAADKRLRAAYLKNDATRELINSVANWKEANANTLLDAPAFLALKNYAEKTNGIVIFAERWKDAISEADDTYQTTAKAVAEARITAGKQAKADQEAELGMVSMRADGAFASPPDGDRPRQQAPEPLRANDVSNVAAAPVRLPQARETTRQPLDILIEIAEARGTHHSGMQRKELDAALNEKVDTQTAGRMIANFLAEGLITRHQGDSYRFTVAFTNMVHKYRQGKNNG</sequence>
<reference evidence="4" key="1">
    <citation type="submission" date="2023-05" db="EMBL/GenBank/DDBJ databases">
        <title>Sedimentitalea sp. nov. JM2-8.</title>
        <authorList>
            <person name="Huang J."/>
        </authorList>
    </citation>
    <scope>NUCLEOTIDE SEQUENCE [LARGE SCALE GENOMIC DNA]</scope>
    <source>
        <strain evidence="4">KHS03</strain>
    </source>
</reference>
<name>A0ABU3VLT5_9RHOB</name>
<dbReference type="Pfam" id="PF00656">
    <property type="entry name" value="Peptidase_C14"/>
    <property type="match status" value="1"/>
</dbReference>
<gene>
    <name evidence="3" type="ORF">QO231_25445</name>
</gene>
<comment type="caution">
    <text evidence="3">The sequence shown here is derived from an EMBL/GenBank/DDBJ whole genome shotgun (WGS) entry which is preliminary data.</text>
</comment>